<dbReference type="Pfam" id="PF13445">
    <property type="entry name" value="zf-RING_UBOX"/>
    <property type="match status" value="1"/>
</dbReference>
<keyword evidence="3" id="KW-0862">Zinc</keyword>
<dbReference type="GO" id="GO:0061630">
    <property type="term" value="F:ubiquitin protein ligase activity"/>
    <property type="evidence" value="ECO:0007669"/>
    <property type="project" value="TreeGrafter"/>
</dbReference>
<dbReference type="OrthoDB" id="252722at2759"/>
<sequence>MIDWDYGRNVNPCPPDLMSFEVVRRLSDTASDGIPHHGVLCSLRRLSSLPEDFCCSICMNVFRKPSMLTCGHSFCAECIQHWLIENISCPTCRSNTRLPIRNIALEQVVEEFKVSQSRRSRHAKPSNLCEETYSIEFYKRLENIVWNLTQQYGRLA</sequence>
<evidence type="ECO:0000256" key="4">
    <source>
        <dbReference type="PROSITE-ProRule" id="PRU00175"/>
    </source>
</evidence>
<dbReference type="PANTHER" id="PTHR25462">
    <property type="entry name" value="BONUS, ISOFORM C-RELATED"/>
    <property type="match status" value="1"/>
</dbReference>
<dbReference type="PROSITE" id="PS00518">
    <property type="entry name" value="ZF_RING_1"/>
    <property type="match status" value="1"/>
</dbReference>
<dbReference type="SMART" id="SM00184">
    <property type="entry name" value="RING"/>
    <property type="match status" value="1"/>
</dbReference>
<dbReference type="Gene3D" id="3.30.40.10">
    <property type="entry name" value="Zinc/RING finger domain, C3HC4 (zinc finger)"/>
    <property type="match status" value="1"/>
</dbReference>
<dbReference type="AlphaFoldDB" id="A0A0D8XEN1"/>
<reference evidence="7" key="2">
    <citation type="journal article" date="2016" name="Sci. Rep.">
        <title>Dictyocaulus viviparus genome, variome and transcriptome elucidate lungworm biology and support future intervention.</title>
        <authorList>
            <person name="McNulty S.N."/>
            <person name="Strube C."/>
            <person name="Rosa B.A."/>
            <person name="Martin J.C."/>
            <person name="Tyagi R."/>
            <person name="Choi Y.J."/>
            <person name="Wang Q."/>
            <person name="Hallsworth Pepin K."/>
            <person name="Zhang X."/>
            <person name="Ozersky P."/>
            <person name="Wilson R.K."/>
            <person name="Sternberg P.W."/>
            <person name="Gasser R.B."/>
            <person name="Mitreva M."/>
        </authorList>
    </citation>
    <scope>NUCLEOTIDE SEQUENCE [LARGE SCALE GENOMIC DNA]</scope>
    <source>
        <strain evidence="7">HannoverDv2000</strain>
    </source>
</reference>
<keyword evidence="7" id="KW-1185">Reference proteome</keyword>
<feature type="domain" description="RING-type" evidence="5">
    <location>
        <begin position="55"/>
        <end position="93"/>
    </location>
</feature>
<keyword evidence="2 4" id="KW-0863">Zinc-finger</keyword>
<evidence type="ECO:0000259" key="5">
    <source>
        <dbReference type="PROSITE" id="PS50089"/>
    </source>
</evidence>
<keyword evidence="1" id="KW-0479">Metal-binding</keyword>
<reference evidence="6 7" key="1">
    <citation type="submission" date="2013-11" db="EMBL/GenBank/DDBJ databases">
        <title>Draft genome of the bovine lungworm Dictyocaulus viviparus.</title>
        <authorList>
            <person name="Mitreva M."/>
        </authorList>
    </citation>
    <scope>NUCLEOTIDE SEQUENCE [LARGE SCALE GENOMIC DNA]</scope>
    <source>
        <strain evidence="6 7">HannoverDv2000</strain>
    </source>
</reference>
<dbReference type="InterPro" id="IPR017907">
    <property type="entry name" value="Znf_RING_CS"/>
</dbReference>
<name>A0A0D8XEN1_DICVI</name>
<evidence type="ECO:0000256" key="1">
    <source>
        <dbReference type="ARBA" id="ARBA00022723"/>
    </source>
</evidence>
<dbReference type="EMBL" id="KN716984">
    <property type="protein sequence ID" value="KJH40886.1"/>
    <property type="molecule type" value="Genomic_DNA"/>
</dbReference>
<dbReference type="PANTHER" id="PTHR25462:SF296">
    <property type="entry name" value="MEIOTIC P26, ISOFORM F"/>
    <property type="match status" value="1"/>
</dbReference>
<dbReference type="PROSITE" id="PS50089">
    <property type="entry name" value="ZF_RING_2"/>
    <property type="match status" value="1"/>
</dbReference>
<proteinExistence type="predicted"/>
<dbReference type="InterPro" id="IPR013083">
    <property type="entry name" value="Znf_RING/FYVE/PHD"/>
</dbReference>
<dbReference type="SUPFAM" id="SSF57850">
    <property type="entry name" value="RING/U-box"/>
    <property type="match status" value="1"/>
</dbReference>
<dbReference type="InterPro" id="IPR047153">
    <property type="entry name" value="TRIM45/56/19-like"/>
</dbReference>
<evidence type="ECO:0000313" key="7">
    <source>
        <dbReference type="Proteomes" id="UP000053766"/>
    </source>
</evidence>
<protein>
    <submittedName>
        <fullName evidence="6">Zinc finger, C3HC4 type</fullName>
    </submittedName>
</protein>
<dbReference type="Proteomes" id="UP000053766">
    <property type="component" value="Unassembled WGS sequence"/>
</dbReference>
<dbReference type="InterPro" id="IPR001841">
    <property type="entry name" value="Znf_RING"/>
</dbReference>
<dbReference type="STRING" id="29172.A0A0D8XEN1"/>
<evidence type="ECO:0000256" key="3">
    <source>
        <dbReference type="ARBA" id="ARBA00022833"/>
    </source>
</evidence>
<accession>A0A0D8XEN1</accession>
<dbReference type="InterPro" id="IPR027370">
    <property type="entry name" value="Znf-RING_euk"/>
</dbReference>
<evidence type="ECO:0000256" key="2">
    <source>
        <dbReference type="ARBA" id="ARBA00022771"/>
    </source>
</evidence>
<gene>
    <name evidence="6" type="ORF">DICVIV_13153</name>
</gene>
<organism evidence="6 7">
    <name type="scientific">Dictyocaulus viviparus</name>
    <name type="common">Bovine lungworm</name>
    <dbReference type="NCBI Taxonomy" id="29172"/>
    <lineage>
        <taxon>Eukaryota</taxon>
        <taxon>Metazoa</taxon>
        <taxon>Ecdysozoa</taxon>
        <taxon>Nematoda</taxon>
        <taxon>Chromadorea</taxon>
        <taxon>Rhabditida</taxon>
        <taxon>Rhabditina</taxon>
        <taxon>Rhabditomorpha</taxon>
        <taxon>Strongyloidea</taxon>
        <taxon>Metastrongylidae</taxon>
        <taxon>Dictyocaulus</taxon>
    </lineage>
</organism>
<evidence type="ECO:0000313" key="6">
    <source>
        <dbReference type="EMBL" id="KJH40886.1"/>
    </source>
</evidence>
<dbReference type="GO" id="GO:0008270">
    <property type="term" value="F:zinc ion binding"/>
    <property type="evidence" value="ECO:0007669"/>
    <property type="project" value="UniProtKB-KW"/>
</dbReference>